<evidence type="ECO:0000256" key="4">
    <source>
        <dbReference type="ARBA" id="ARBA00022691"/>
    </source>
</evidence>
<evidence type="ECO:0000256" key="3">
    <source>
        <dbReference type="ARBA" id="ARBA00022679"/>
    </source>
</evidence>
<dbReference type="AlphaFoldDB" id="A0A0D8YCA1"/>
<dbReference type="OrthoDB" id="514248at2759"/>
<feature type="binding site" evidence="6">
    <location>
        <position position="130"/>
    </location>
    <ligand>
        <name>S-adenosyl-L-methionine</name>
        <dbReference type="ChEBI" id="CHEBI:59789"/>
    </ligand>
</feature>
<feature type="binding site" evidence="6">
    <location>
        <position position="107"/>
    </location>
    <ligand>
        <name>S-adenosyl-L-methionine</name>
        <dbReference type="ChEBI" id="CHEBI:59789"/>
    </ligand>
</feature>
<evidence type="ECO:0000313" key="8">
    <source>
        <dbReference type="Proteomes" id="UP000053766"/>
    </source>
</evidence>
<evidence type="ECO:0000256" key="5">
    <source>
        <dbReference type="PIRNR" id="PIRNR037350"/>
    </source>
</evidence>
<protein>
    <recommendedName>
        <fullName evidence="5">U6 small nuclear RNA (adenine-(43)-N(6))-methyltransferase</fullName>
        <ecNumber evidence="5">2.1.1.-</ecNumber>
    </recommendedName>
</protein>
<dbReference type="EMBL" id="KN716169">
    <property type="protein sequence ID" value="KJH52186.1"/>
    <property type="molecule type" value="Genomic_DNA"/>
</dbReference>
<dbReference type="Proteomes" id="UP000053766">
    <property type="component" value="Unassembled WGS sequence"/>
</dbReference>
<dbReference type="InterPro" id="IPR029063">
    <property type="entry name" value="SAM-dependent_MTases_sf"/>
</dbReference>
<feature type="binding site" evidence="6">
    <location>
        <position position="81"/>
    </location>
    <ligand>
        <name>S-adenosyl-L-methionine</name>
        <dbReference type="ChEBI" id="CHEBI:59789"/>
    </ligand>
</feature>
<dbReference type="STRING" id="29172.A0A0D8YCA1"/>
<evidence type="ECO:0000313" key="7">
    <source>
        <dbReference type="EMBL" id="KJH52186.1"/>
    </source>
</evidence>
<gene>
    <name evidence="7" type="ORF">DICVIV_01651</name>
</gene>
<sequence>MFNRFMHPRNPYRERPPDFNDLATRFADFRAHCTLGNNGRVFVNFQEDGAVRSLTKALLKKDFDLEVELPQGCLVPRVPQRLNYILFIEDLLKLNQIEKNVIGIDIGTGASCVYALLGARWAGWKFIATETNDEAAKAANGNVVRNRLSHLIRVIHVSEQSTTLIKDLIRRFLDLQFSFCMCNPPFFESCEIDKRFSFDRDSGAMVNDCPMDFHDRTLPRSATLARRGELEVDVFVFHGGEVAFIGRLIDDSVLLQTQVSIYSTMLGKKSSIPILCRRLSRIGGVRYTVSTLSQGKTLRWVLAWTFLPQIHLENKSCPSLFLHCSGILMSTPLQWIRSHFEHLGVETERENLDMLICSARKVTWTNQRAKRRANARLKTPDVKKIKLSSVDIGVQVSMGVGDGRDSLSNAGNFDSCITELNSYGSFDVHLQAYFPCSVRPSVLRFRVIQFKENGGISFEYIDGYKPGLYQLLQYLKNQIK</sequence>
<keyword evidence="2 5" id="KW-0489">Methyltransferase</keyword>
<dbReference type="PANTHER" id="PTHR13393:SF0">
    <property type="entry name" value="RNA N6-ADENOSINE-METHYLTRANSFERASE METTL16"/>
    <property type="match status" value="1"/>
</dbReference>
<proteinExistence type="inferred from homology"/>
<dbReference type="Gene3D" id="3.40.50.150">
    <property type="entry name" value="Vaccinia Virus protein VP39"/>
    <property type="match status" value="1"/>
</dbReference>
<feature type="binding site" evidence="6">
    <location>
        <position position="183"/>
    </location>
    <ligand>
        <name>S-adenosyl-L-methionine</name>
        <dbReference type="ChEBI" id="CHEBI:59789"/>
    </ligand>
</feature>
<keyword evidence="3 5" id="KW-0808">Transferase</keyword>
<accession>A0A0D8YCA1</accession>
<dbReference type="SUPFAM" id="SSF53335">
    <property type="entry name" value="S-adenosyl-L-methionine-dependent methyltransferases"/>
    <property type="match status" value="1"/>
</dbReference>
<comment type="similarity">
    <text evidence="1 5">Belongs to the methyltransferase superfamily. METTL16/RlmF family.</text>
</comment>
<evidence type="ECO:0000256" key="2">
    <source>
        <dbReference type="ARBA" id="ARBA00022603"/>
    </source>
</evidence>
<keyword evidence="4 6" id="KW-0949">S-adenosyl-L-methionine</keyword>
<reference evidence="8" key="2">
    <citation type="journal article" date="2016" name="Sci. Rep.">
        <title>Dictyocaulus viviparus genome, variome and transcriptome elucidate lungworm biology and support future intervention.</title>
        <authorList>
            <person name="McNulty S.N."/>
            <person name="Strube C."/>
            <person name="Rosa B.A."/>
            <person name="Martin J.C."/>
            <person name="Tyagi R."/>
            <person name="Choi Y.J."/>
            <person name="Wang Q."/>
            <person name="Hallsworth Pepin K."/>
            <person name="Zhang X."/>
            <person name="Ozersky P."/>
            <person name="Wilson R.K."/>
            <person name="Sternberg P.W."/>
            <person name="Gasser R.B."/>
            <person name="Mitreva M."/>
        </authorList>
    </citation>
    <scope>NUCLEOTIDE SEQUENCE [LARGE SCALE GENOMIC DNA]</scope>
    <source>
        <strain evidence="8">HannoverDv2000</strain>
    </source>
</reference>
<organism evidence="7 8">
    <name type="scientific">Dictyocaulus viviparus</name>
    <name type="common">Bovine lungworm</name>
    <dbReference type="NCBI Taxonomy" id="29172"/>
    <lineage>
        <taxon>Eukaryota</taxon>
        <taxon>Metazoa</taxon>
        <taxon>Ecdysozoa</taxon>
        <taxon>Nematoda</taxon>
        <taxon>Chromadorea</taxon>
        <taxon>Rhabditida</taxon>
        <taxon>Rhabditina</taxon>
        <taxon>Rhabditomorpha</taxon>
        <taxon>Strongyloidea</taxon>
        <taxon>Metastrongylidae</taxon>
        <taxon>Dictyocaulus</taxon>
    </lineage>
</organism>
<dbReference type="GO" id="GO:0008168">
    <property type="term" value="F:methyltransferase activity"/>
    <property type="evidence" value="ECO:0007669"/>
    <property type="project" value="UniProtKB-UniRule"/>
</dbReference>
<reference evidence="7 8" key="1">
    <citation type="submission" date="2013-11" db="EMBL/GenBank/DDBJ databases">
        <title>Draft genome of the bovine lungworm Dictyocaulus viviparus.</title>
        <authorList>
            <person name="Mitreva M."/>
        </authorList>
    </citation>
    <scope>NUCLEOTIDE SEQUENCE [LARGE SCALE GENOMIC DNA]</scope>
    <source>
        <strain evidence="7 8">HannoverDv2000</strain>
    </source>
</reference>
<dbReference type="GO" id="GO:0070475">
    <property type="term" value="P:rRNA base methylation"/>
    <property type="evidence" value="ECO:0007669"/>
    <property type="project" value="TreeGrafter"/>
</dbReference>
<name>A0A0D8YCA1_DICVI</name>
<dbReference type="GO" id="GO:0005634">
    <property type="term" value="C:nucleus"/>
    <property type="evidence" value="ECO:0007669"/>
    <property type="project" value="TreeGrafter"/>
</dbReference>
<dbReference type="Pfam" id="PF05971">
    <property type="entry name" value="Methyltransf_10"/>
    <property type="match status" value="1"/>
</dbReference>
<dbReference type="PANTHER" id="PTHR13393">
    <property type="entry name" value="SAM-DEPENDENT METHYLTRANSFERASE"/>
    <property type="match status" value="1"/>
</dbReference>
<evidence type="ECO:0000256" key="1">
    <source>
        <dbReference type="ARBA" id="ARBA00005878"/>
    </source>
</evidence>
<dbReference type="InterPro" id="IPR017182">
    <property type="entry name" value="METTL16/PsiM"/>
</dbReference>
<dbReference type="EC" id="2.1.1.-" evidence="5"/>
<evidence type="ECO:0000256" key="6">
    <source>
        <dbReference type="PIRSR" id="PIRSR037350-1"/>
    </source>
</evidence>
<keyword evidence="8" id="KW-1185">Reference proteome</keyword>
<dbReference type="PIRSF" id="PIRSF037350">
    <property type="entry name" value="Mtase_ZK1128_prd"/>
    <property type="match status" value="1"/>
</dbReference>
<dbReference type="InterPro" id="IPR010286">
    <property type="entry name" value="METTL16/RlmF"/>
</dbReference>